<dbReference type="EMBL" id="CAJVRC010000888">
    <property type="protein sequence ID" value="CAG8906065.1"/>
    <property type="molecule type" value="Genomic_DNA"/>
</dbReference>
<gene>
    <name evidence="2" type="ORF">PEGY_LOCUS8377</name>
</gene>
<protein>
    <recommendedName>
        <fullName evidence="4">Protein kinase domain-containing protein</fullName>
    </recommendedName>
</protein>
<evidence type="ECO:0000313" key="3">
    <source>
        <dbReference type="Proteomes" id="UP001154252"/>
    </source>
</evidence>
<keyword evidence="3" id="KW-1185">Reference proteome</keyword>
<organism evidence="2 3">
    <name type="scientific">Penicillium egyptiacum</name>
    <dbReference type="NCBI Taxonomy" id="1303716"/>
    <lineage>
        <taxon>Eukaryota</taxon>
        <taxon>Fungi</taxon>
        <taxon>Dikarya</taxon>
        <taxon>Ascomycota</taxon>
        <taxon>Pezizomycotina</taxon>
        <taxon>Eurotiomycetes</taxon>
        <taxon>Eurotiomycetidae</taxon>
        <taxon>Eurotiales</taxon>
        <taxon>Aspergillaceae</taxon>
        <taxon>Penicillium</taxon>
    </lineage>
</organism>
<evidence type="ECO:0008006" key="4">
    <source>
        <dbReference type="Google" id="ProtNLM"/>
    </source>
</evidence>
<dbReference type="OrthoDB" id="5979581at2759"/>
<proteinExistence type="predicted"/>
<accession>A0A9W4KHL6</accession>
<feature type="region of interest" description="Disordered" evidence="1">
    <location>
        <begin position="187"/>
        <end position="206"/>
    </location>
</feature>
<evidence type="ECO:0000256" key="1">
    <source>
        <dbReference type="SAM" id="MobiDB-lite"/>
    </source>
</evidence>
<comment type="caution">
    <text evidence="2">The sequence shown here is derived from an EMBL/GenBank/DDBJ whole genome shotgun (WGS) entry which is preliminary data.</text>
</comment>
<reference evidence="2" key="1">
    <citation type="submission" date="2021-07" db="EMBL/GenBank/DDBJ databases">
        <authorList>
            <person name="Branca A.L. A."/>
        </authorList>
    </citation>
    <scope>NUCLEOTIDE SEQUENCE</scope>
</reference>
<sequence>MQLEVLTYRLPRVASAECFRKIYDMIVDSTIDLEWLDTTLAELEYHPNMRTYSLIRSLLRAAFTSRVVLEDYKYVNTVVPVGELLNAQPYAIRAPEVFLGKACTEPSQVWAVAAMLLCWIKPGVLGAWDSPHPLINEVWAMTKIPRLFPYWEISTPETDTLVLAVNSARSLNRGARSISDFTFGRRDKKGGDAAAVKRPSSIHSGT</sequence>
<evidence type="ECO:0000313" key="2">
    <source>
        <dbReference type="EMBL" id="CAG8906065.1"/>
    </source>
</evidence>
<name>A0A9W4KHL6_9EURO</name>
<dbReference type="AlphaFoldDB" id="A0A9W4KHL6"/>
<dbReference type="Proteomes" id="UP001154252">
    <property type="component" value="Unassembled WGS sequence"/>
</dbReference>